<keyword evidence="3" id="KW-1133">Transmembrane helix</keyword>
<proteinExistence type="inferred from homology"/>
<feature type="domain" description="Cell envelope-related transcriptional attenuator" evidence="4">
    <location>
        <begin position="124"/>
        <end position="282"/>
    </location>
</feature>
<dbReference type="NCBIfam" id="TIGR00350">
    <property type="entry name" value="lytR_cpsA_psr"/>
    <property type="match status" value="1"/>
</dbReference>
<evidence type="ECO:0000256" key="1">
    <source>
        <dbReference type="ARBA" id="ARBA00006068"/>
    </source>
</evidence>
<feature type="compositionally biased region" description="Low complexity" evidence="2">
    <location>
        <begin position="416"/>
        <end position="447"/>
    </location>
</feature>
<evidence type="ECO:0000259" key="4">
    <source>
        <dbReference type="Pfam" id="PF03816"/>
    </source>
</evidence>
<dbReference type="InterPro" id="IPR004474">
    <property type="entry name" value="LytR_CpsA_psr"/>
</dbReference>
<accession>A0A1V0UY79</accession>
<feature type="transmembrane region" description="Helical" evidence="3">
    <location>
        <begin position="54"/>
        <end position="77"/>
    </location>
</feature>
<name>A0A1V0UY79_9BACL</name>
<dbReference type="Pfam" id="PF03816">
    <property type="entry name" value="LytR_cpsA_psr"/>
    <property type="match status" value="1"/>
</dbReference>
<dbReference type="InterPro" id="IPR050922">
    <property type="entry name" value="LytR/CpsA/Psr_CW_biosynth"/>
</dbReference>
<evidence type="ECO:0000313" key="6">
    <source>
        <dbReference type="Proteomes" id="UP000192727"/>
    </source>
</evidence>
<keyword evidence="3" id="KW-0812">Transmembrane</keyword>
<dbReference type="PANTHER" id="PTHR33392:SF6">
    <property type="entry name" value="POLYISOPRENYL-TEICHOIC ACID--PEPTIDOGLYCAN TEICHOIC ACID TRANSFERASE TAGU"/>
    <property type="match status" value="1"/>
</dbReference>
<feature type="compositionally biased region" description="Low complexity" evidence="2">
    <location>
        <begin position="384"/>
        <end position="408"/>
    </location>
</feature>
<evidence type="ECO:0000256" key="3">
    <source>
        <dbReference type="SAM" id="Phobius"/>
    </source>
</evidence>
<dbReference type="Proteomes" id="UP000192727">
    <property type="component" value="Chromosome"/>
</dbReference>
<dbReference type="PANTHER" id="PTHR33392">
    <property type="entry name" value="POLYISOPRENYL-TEICHOIC ACID--PEPTIDOGLYCAN TEICHOIC ACID TRANSFERASE TAGU"/>
    <property type="match status" value="1"/>
</dbReference>
<sequence length="458" mass="50663">MSFCQKTTSVRFMQCKLSQENEVAAMSNSEITTHDPTSISRKSKKKKWSKPKKIWVSVLVVFLLFLGGAGTYAGFLYSKFDQTLNKISGSNGKTANAASIPVATEPITILLMGIDARGDGETLNSDVIMPFTLNPITKSATLVSVPRDMEITFDGHSRKSNYVFPHYYIVDKEHAFPKTKEFWSNKLGIPIDYTVTVDFQGFREAIDVLGGIDVNVKMDMCYQDSTDGTNINLKAGQQHLDGAATLDYVRYRKSNCGTKESTDYDRNLRQQEVLDQLFSKLKSFDMVTKVTDILNVVGDNLETDISPDNLKQLILSYMNIDRGKINFIGLNGEWVSPFMVIPDEEWENAKRALKIERMRTAANPNPTIDPKTRLGTDMKSNYRSSGNNASSDSNSSKSQSSNKNTDASSKSKEKSSTGSGSKATPTPRSTNNLKSNSKSNSNQGSSGVEADDRVPKVD</sequence>
<feature type="region of interest" description="Disordered" evidence="2">
    <location>
        <begin position="357"/>
        <end position="458"/>
    </location>
</feature>
<protein>
    <recommendedName>
        <fullName evidence="4">Cell envelope-related transcriptional attenuator domain-containing protein</fullName>
    </recommendedName>
</protein>
<reference evidence="5 6" key="1">
    <citation type="submission" date="2017-03" db="EMBL/GenBank/DDBJ databases">
        <title>Paenibacillus larvae genome sequencing.</title>
        <authorList>
            <person name="Dingman D.W."/>
        </authorList>
    </citation>
    <scope>NUCLEOTIDE SEQUENCE [LARGE SCALE GENOMIC DNA]</scope>
    <source>
        <strain evidence="5 6">SAG 10367</strain>
    </source>
</reference>
<organism evidence="5 6">
    <name type="scientific">Paenibacillus larvae subsp. pulvifaciens</name>
    <dbReference type="NCBI Taxonomy" id="1477"/>
    <lineage>
        <taxon>Bacteria</taxon>
        <taxon>Bacillati</taxon>
        <taxon>Bacillota</taxon>
        <taxon>Bacilli</taxon>
        <taxon>Bacillales</taxon>
        <taxon>Paenibacillaceae</taxon>
        <taxon>Paenibacillus</taxon>
    </lineage>
</organism>
<keyword evidence="3" id="KW-0472">Membrane</keyword>
<evidence type="ECO:0000313" key="5">
    <source>
        <dbReference type="EMBL" id="ARF69988.1"/>
    </source>
</evidence>
<evidence type="ECO:0000256" key="2">
    <source>
        <dbReference type="SAM" id="MobiDB-lite"/>
    </source>
</evidence>
<dbReference type="EMBL" id="CP020557">
    <property type="protein sequence ID" value="ARF69988.1"/>
    <property type="molecule type" value="Genomic_DNA"/>
</dbReference>
<dbReference type="Gene3D" id="3.40.630.190">
    <property type="entry name" value="LCP protein"/>
    <property type="match status" value="1"/>
</dbReference>
<gene>
    <name evidence="5" type="ORF">B7C51_22255</name>
</gene>
<dbReference type="AlphaFoldDB" id="A0A1V0UY79"/>
<comment type="similarity">
    <text evidence="1">Belongs to the LytR/CpsA/Psr (LCP) family.</text>
</comment>